<dbReference type="UniPathway" id="UPA00056">
    <property type="reaction ID" value="UER00093"/>
</dbReference>
<dbReference type="InterPro" id="IPR050088">
    <property type="entry name" value="IspD/TarI_cytidylyltransf_bact"/>
</dbReference>
<reference evidence="4 5" key="1">
    <citation type="submission" date="2019-02" db="EMBL/GenBank/DDBJ databases">
        <title>Isolation and identification of novel species under the genus Muribaculum.</title>
        <authorList>
            <person name="Miyake S."/>
            <person name="Ding Y."/>
            <person name="Low A."/>
            <person name="Soh M."/>
            <person name="Seedorf H."/>
        </authorList>
    </citation>
    <scope>NUCLEOTIDE SEQUENCE [LARGE SCALE GENOMIC DNA]</scope>
    <source>
        <strain evidence="4 5">TLL-A3</strain>
    </source>
</reference>
<feature type="site" description="Transition state stabilizer" evidence="3">
    <location>
        <position position="29"/>
    </location>
</feature>
<accession>A0A4Z0V389</accession>
<proteinExistence type="inferred from homology"/>
<dbReference type="InterPro" id="IPR001228">
    <property type="entry name" value="IspD"/>
</dbReference>
<dbReference type="AlphaFoldDB" id="A0A4Z0V389"/>
<comment type="similarity">
    <text evidence="3">Belongs to the IspD/TarI cytidylyltransferase family. IspD subfamily.</text>
</comment>
<dbReference type="PANTHER" id="PTHR32125:SF4">
    <property type="entry name" value="2-C-METHYL-D-ERYTHRITOL 4-PHOSPHATE CYTIDYLYLTRANSFERASE, CHLOROPLASTIC"/>
    <property type="match status" value="1"/>
</dbReference>
<dbReference type="GeneID" id="82148707"/>
<dbReference type="RefSeq" id="WP_135470435.1">
    <property type="nucleotide sequence ID" value="NZ_CASJPC010000006.1"/>
</dbReference>
<dbReference type="PANTHER" id="PTHR32125">
    <property type="entry name" value="2-C-METHYL-D-ERYTHRITOL 4-PHOSPHATE CYTIDYLYLTRANSFERASE, CHLOROPLASTIC"/>
    <property type="match status" value="1"/>
</dbReference>
<comment type="caution">
    <text evidence="4">The sequence shown here is derived from an EMBL/GenBank/DDBJ whole genome shotgun (WGS) entry which is preliminary data.</text>
</comment>
<dbReference type="InterPro" id="IPR034683">
    <property type="entry name" value="IspD/TarI"/>
</dbReference>
<dbReference type="InterPro" id="IPR029044">
    <property type="entry name" value="Nucleotide-diphossugar_trans"/>
</dbReference>
<evidence type="ECO:0000256" key="2">
    <source>
        <dbReference type="ARBA" id="ARBA00022695"/>
    </source>
</evidence>
<comment type="catalytic activity">
    <reaction evidence="3">
        <text>2-C-methyl-D-erythritol 4-phosphate + CTP + H(+) = 4-CDP-2-C-methyl-D-erythritol + diphosphate</text>
        <dbReference type="Rhea" id="RHEA:13429"/>
        <dbReference type="ChEBI" id="CHEBI:15378"/>
        <dbReference type="ChEBI" id="CHEBI:33019"/>
        <dbReference type="ChEBI" id="CHEBI:37563"/>
        <dbReference type="ChEBI" id="CHEBI:57823"/>
        <dbReference type="ChEBI" id="CHEBI:58262"/>
        <dbReference type="EC" id="2.7.7.60"/>
    </reaction>
</comment>
<dbReference type="Gene3D" id="3.90.550.10">
    <property type="entry name" value="Spore Coat Polysaccharide Biosynthesis Protein SpsA, Chain A"/>
    <property type="match status" value="1"/>
</dbReference>
<gene>
    <name evidence="3" type="primary">ispD</name>
    <name evidence="4" type="ORF">EZ315_02815</name>
</gene>
<dbReference type="Proteomes" id="UP000297635">
    <property type="component" value="Unassembled WGS sequence"/>
</dbReference>
<evidence type="ECO:0000313" key="5">
    <source>
        <dbReference type="Proteomes" id="UP000297635"/>
    </source>
</evidence>
<dbReference type="SUPFAM" id="SSF53448">
    <property type="entry name" value="Nucleotide-diphospho-sugar transferases"/>
    <property type="match status" value="1"/>
</dbReference>
<feature type="site" description="Transition state stabilizer" evidence="3">
    <location>
        <position position="22"/>
    </location>
</feature>
<keyword evidence="3" id="KW-0414">Isoprene biosynthesis</keyword>
<feature type="site" description="Positions MEP for the nucleophilic attack" evidence="3">
    <location>
        <position position="162"/>
    </location>
</feature>
<keyword evidence="2 3" id="KW-0548">Nucleotidyltransferase</keyword>
<organism evidence="4 5">
    <name type="scientific">Duncaniella freteri</name>
    <dbReference type="NCBI Taxonomy" id="2530391"/>
    <lineage>
        <taxon>Bacteria</taxon>
        <taxon>Pseudomonadati</taxon>
        <taxon>Bacteroidota</taxon>
        <taxon>Bacteroidia</taxon>
        <taxon>Bacteroidales</taxon>
        <taxon>Muribaculaceae</taxon>
        <taxon>Duncaniella</taxon>
    </lineage>
</organism>
<dbReference type="GO" id="GO:0019288">
    <property type="term" value="P:isopentenyl diphosphate biosynthetic process, methylerythritol 4-phosphate pathway"/>
    <property type="evidence" value="ECO:0007669"/>
    <property type="project" value="UniProtKB-UniRule"/>
</dbReference>
<dbReference type="GO" id="GO:0050518">
    <property type="term" value="F:2-C-methyl-D-erythritol 4-phosphate cytidylyltransferase activity"/>
    <property type="evidence" value="ECO:0007669"/>
    <property type="project" value="UniProtKB-UniRule"/>
</dbReference>
<evidence type="ECO:0000313" key="4">
    <source>
        <dbReference type="EMBL" id="TGG39686.1"/>
    </source>
</evidence>
<comment type="pathway">
    <text evidence="3">Isoprenoid biosynthesis; isopentenyl diphosphate biosynthesis via DXP pathway; isopentenyl diphosphate from 1-deoxy-D-xylulose 5-phosphate: step 2/6.</text>
</comment>
<feature type="site" description="Positions MEP for the nucleophilic attack" evidence="3">
    <location>
        <position position="217"/>
    </location>
</feature>
<sequence>MKYYPESAENVHIVVAAGSGSRYGADMPKQFCDLWGRPLLMTTLERLHSSAHDARIIVVLSADMVEGWREMCAEYGFTLPHDIVTGGPSRAHSVKNAVDTLCPETVGWVTVHDAARPMVTGDMMRRLLAALDDSHPGVIPVVSVTDSIRQILPDGSSVSVDRSIYRAVQTPQLFDGHALIEAYRQEIMPSFTDDASVMEAAGYTSLALVDGDTSNIKVTNPGDIARIELNGPAA</sequence>
<keyword evidence="5" id="KW-1185">Reference proteome</keyword>
<name>A0A4Z0V389_9BACT</name>
<dbReference type="HAMAP" id="MF_00108">
    <property type="entry name" value="IspD"/>
    <property type="match status" value="1"/>
</dbReference>
<evidence type="ECO:0000256" key="3">
    <source>
        <dbReference type="HAMAP-Rule" id="MF_00108"/>
    </source>
</evidence>
<dbReference type="EMBL" id="SJSA01000001">
    <property type="protein sequence ID" value="TGG39686.1"/>
    <property type="molecule type" value="Genomic_DNA"/>
</dbReference>
<dbReference type="Pfam" id="PF01128">
    <property type="entry name" value="IspD"/>
    <property type="match status" value="1"/>
</dbReference>
<evidence type="ECO:0000256" key="1">
    <source>
        <dbReference type="ARBA" id="ARBA00022679"/>
    </source>
</evidence>
<dbReference type="CDD" id="cd02516">
    <property type="entry name" value="CDP-ME_synthetase"/>
    <property type="match status" value="1"/>
</dbReference>
<dbReference type="EC" id="2.7.7.60" evidence="3"/>
<keyword evidence="1 3" id="KW-0808">Transferase</keyword>
<protein>
    <recommendedName>
        <fullName evidence="3">2-C-methyl-D-erythritol 4-phosphate cytidylyltransferase</fullName>
        <ecNumber evidence="3">2.7.7.60</ecNumber>
    </recommendedName>
    <alternativeName>
        <fullName evidence="3">4-diphosphocytidyl-2C-methyl-D-erythritol synthase</fullName>
    </alternativeName>
    <alternativeName>
        <fullName evidence="3">MEP cytidylyltransferase</fullName>
        <shortName evidence="3">MCT</shortName>
    </alternativeName>
</protein>
<comment type="function">
    <text evidence="3">Catalyzes the formation of 4-diphosphocytidyl-2-C-methyl-D-erythritol from CTP and 2-C-methyl-D-erythritol 4-phosphate (MEP).</text>
</comment>